<dbReference type="Pfam" id="PF00293">
    <property type="entry name" value="NUDIX"/>
    <property type="match status" value="1"/>
</dbReference>
<sequence>MARYIRYLKNRIRLDRRTFILYTVLRALVLFCMIRQIFVRNYEGVGICLLSLLLFLAPSFMEDNLEIEIPPLFEGIIYLFIFAAEILGEVDNFYINLPGWDTMLHTINGFLCAAVGFSLIDLLNRHSKRIQLSPLYLCLVAFCFSMTVGVCWEFIECAGDLFFGQDMQKDFIVRQFQSVTLDPTHSQIPIAVKDIEKTVIYTASGKTYTISGGYLDIGILDTMKDLMVNFIGALVFSLFGYRYLKKAGRNPARYAKIAENLIVRAVDKNGKPVKTVPVEEDAPLPEEKTETENLSEQDKESGQGGKTEDKGTEKKEEQCPAPVEEEQKDRKGHLRRLDRKLVSSGHVLDFYHDVMELPDGKKEIWDFVAHRKKGGACVVPVLPDEKILLIRQFRPAIGRETLELPAGAKNSYEEDTEVTALRELEEETGYTCDQLTPLLKLQTATAWCDESTAVYLAKPVEKKGAQQLDEAEEISLESYSPEELKRRIESGEIQDSKTVAGILAYLLEQKED</sequence>
<organism evidence="6 7">
    <name type="scientific">Bilifractor porci</name>
    <dbReference type="NCBI Taxonomy" id="2606636"/>
    <lineage>
        <taxon>Bacteria</taxon>
        <taxon>Bacillati</taxon>
        <taxon>Bacillota</taxon>
        <taxon>Clostridia</taxon>
        <taxon>Lachnospirales</taxon>
        <taxon>Lachnospiraceae</taxon>
        <taxon>Bilifractor</taxon>
    </lineage>
</organism>
<dbReference type="GO" id="GO:0016787">
    <property type="term" value="F:hydrolase activity"/>
    <property type="evidence" value="ECO:0007669"/>
    <property type="project" value="UniProtKB-KW"/>
</dbReference>
<dbReference type="GO" id="GO:0019693">
    <property type="term" value="P:ribose phosphate metabolic process"/>
    <property type="evidence" value="ECO:0007669"/>
    <property type="project" value="TreeGrafter"/>
</dbReference>
<feature type="compositionally biased region" description="Basic and acidic residues" evidence="3">
    <location>
        <begin position="285"/>
        <end position="318"/>
    </location>
</feature>
<dbReference type="RefSeq" id="WP_154458877.1">
    <property type="nucleotide sequence ID" value="NZ_VUMV01000011.1"/>
</dbReference>
<dbReference type="PANTHER" id="PTHR11839">
    <property type="entry name" value="UDP/ADP-SUGAR PYROPHOSPHATASE"/>
    <property type="match status" value="1"/>
</dbReference>
<dbReference type="PANTHER" id="PTHR11839:SF18">
    <property type="entry name" value="NUDIX HYDROLASE DOMAIN-CONTAINING PROTEIN"/>
    <property type="match status" value="1"/>
</dbReference>
<keyword evidence="4" id="KW-0472">Membrane</keyword>
<evidence type="ECO:0000256" key="3">
    <source>
        <dbReference type="SAM" id="MobiDB-lite"/>
    </source>
</evidence>
<evidence type="ECO:0000313" key="6">
    <source>
        <dbReference type="EMBL" id="MST82972.1"/>
    </source>
</evidence>
<feature type="domain" description="Nudix hydrolase" evidence="5">
    <location>
        <begin position="372"/>
        <end position="501"/>
    </location>
</feature>
<feature type="transmembrane region" description="Helical" evidence="4">
    <location>
        <begin position="226"/>
        <end position="244"/>
    </location>
</feature>
<dbReference type="EMBL" id="VUMV01000011">
    <property type="protein sequence ID" value="MST82972.1"/>
    <property type="molecule type" value="Genomic_DNA"/>
</dbReference>
<protein>
    <submittedName>
        <fullName evidence="6">NUDIX hydrolase</fullName>
    </submittedName>
</protein>
<feature type="transmembrane region" description="Helical" evidence="4">
    <location>
        <begin position="135"/>
        <end position="155"/>
    </location>
</feature>
<keyword evidence="7" id="KW-1185">Reference proteome</keyword>
<dbReference type="Gene3D" id="3.90.79.10">
    <property type="entry name" value="Nucleoside Triphosphate Pyrophosphohydrolase"/>
    <property type="match status" value="1"/>
</dbReference>
<dbReference type="InterPro" id="IPR014509">
    <property type="entry name" value="YjdF-like"/>
</dbReference>
<dbReference type="InterPro" id="IPR015797">
    <property type="entry name" value="NUDIX_hydrolase-like_dom_sf"/>
</dbReference>
<dbReference type="CDD" id="cd03424">
    <property type="entry name" value="NUDIX_ADPRase_Nudt5_UGPPase_Nudt14"/>
    <property type="match status" value="1"/>
</dbReference>
<dbReference type="PROSITE" id="PS51462">
    <property type="entry name" value="NUDIX"/>
    <property type="match status" value="1"/>
</dbReference>
<feature type="transmembrane region" description="Helical" evidence="4">
    <location>
        <begin position="44"/>
        <end position="60"/>
    </location>
</feature>
<feature type="transmembrane region" description="Helical" evidence="4">
    <location>
        <begin position="72"/>
        <end position="90"/>
    </location>
</feature>
<feature type="region of interest" description="Disordered" evidence="3">
    <location>
        <begin position="273"/>
        <end position="333"/>
    </location>
</feature>
<evidence type="ECO:0000256" key="1">
    <source>
        <dbReference type="ARBA" id="ARBA00001946"/>
    </source>
</evidence>
<name>A0A7X2TP59_9FIRM</name>
<keyword evidence="4" id="KW-1133">Transmembrane helix</keyword>
<evidence type="ECO:0000313" key="7">
    <source>
        <dbReference type="Proteomes" id="UP000466864"/>
    </source>
</evidence>
<dbReference type="Proteomes" id="UP000466864">
    <property type="component" value="Unassembled WGS sequence"/>
</dbReference>
<dbReference type="Pfam" id="PF09997">
    <property type="entry name" value="DUF2238"/>
    <property type="match status" value="1"/>
</dbReference>
<accession>A0A7X2TP59</accession>
<dbReference type="InterPro" id="IPR000086">
    <property type="entry name" value="NUDIX_hydrolase_dom"/>
</dbReference>
<evidence type="ECO:0000256" key="2">
    <source>
        <dbReference type="ARBA" id="ARBA00022801"/>
    </source>
</evidence>
<keyword evidence="2 6" id="KW-0378">Hydrolase</keyword>
<gene>
    <name evidence="6" type="ORF">FYJ60_11750</name>
</gene>
<evidence type="ECO:0000259" key="5">
    <source>
        <dbReference type="PROSITE" id="PS51462"/>
    </source>
</evidence>
<dbReference type="GO" id="GO:0006753">
    <property type="term" value="P:nucleoside phosphate metabolic process"/>
    <property type="evidence" value="ECO:0007669"/>
    <property type="project" value="TreeGrafter"/>
</dbReference>
<comment type="cofactor">
    <cofactor evidence="1">
        <name>Mg(2+)</name>
        <dbReference type="ChEBI" id="CHEBI:18420"/>
    </cofactor>
</comment>
<feature type="transmembrane region" description="Helical" evidence="4">
    <location>
        <begin position="20"/>
        <end position="38"/>
    </location>
</feature>
<proteinExistence type="predicted"/>
<feature type="transmembrane region" description="Helical" evidence="4">
    <location>
        <begin position="102"/>
        <end position="123"/>
    </location>
</feature>
<dbReference type="AlphaFoldDB" id="A0A7X2TP59"/>
<evidence type="ECO:0000256" key="4">
    <source>
        <dbReference type="SAM" id="Phobius"/>
    </source>
</evidence>
<comment type="caution">
    <text evidence="6">The sequence shown here is derived from an EMBL/GenBank/DDBJ whole genome shotgun (WGS) entry which is preliminary data.</text>
</comment>
<reference evidence="6 7" key="1">
    <citation type="submission" date="2019-08" db="EMBL/GenBank/DDBJ databases">
        <title>In-depth cultivation of the pig gut microbiome towards novel bacterial diversity and tailored functional studies.</title>
        <authorList>
            <person name="Wylensek D."/>
            <person name="Hitch T.C.A."/>
            <person name="Clavel T."/>
        </authorList>
    </citation>
    <scope>NUCLEOTIDE SEQUENCE [LARGE SCALE GENOMIC DNA]</scope>
    <source>
        <strain evidence="6 7">Oil+RF-744-WCA-WT-13</strain>
    </source>
</reference>
<keyword evidence="4" id="KW-0812">Transmembrane</keyword>
<dbReference type="SUPFAM" id="SSF55811">
    <property type="entry name" value="Nudix"/>
    <property type="match status" value="1"/>
</dbReference>